<comment type="function">
    <text evidence="2">Catalyzes phosphorolysis of the pyrimidine nucleosides uridine, thymidine and 2'-deoxyuridine with the formation of the corresponding pyrimidine base and ribose-1-phosphate.</text>
</comment>
<dbReference type="GO" id="GO:0009032">
    <property type="term" value="F:thymidine phosphorylase activity"/>
    <property type="evidence" value="ECO:0007669"/>
    <property type="project" value="TreeGrafter"/>
</dbReference>
<keyword evidence="7" id="KW-0328">Glycosyltransferase</keyword>
<dbReference type="InterPro" id="IPR018090">
    <property type="entry name" value="Pyrmidine_PPas_bac/euk"/>
</dbReference>
<dbReference type="Proteomes" id="UP000586454">
    <property type="component" value="Unassembled WGS sequence"/>
</dbReference>
<dbReference type="RefSeq" id="WP_180498842.1">
    <property type="nucleotide sequence ID" value="NZ_CAIJCS010000014.1"/>
</dbReference>
<dbReference type="NCBIfam" id="NF004490">
    <property type="entry name" value="PRK05820.1"/>
    <property type="match status" value="1"/>
</dbReference>
<evidence type="ECO:0000256" key="1">
    <source>
        <dbReference type="ARBA" id="ARBA00001066"/>
    </source>
</evidence>
<comment type="catalytic activity">
    <reaction evidence="1">
        <text>2'-deoxyuridine + phosphate = 2-deoxy-alpha-D-ribose 1-phosphate + uracil</text>
        <dbReference type="Rhea" id="RHEA:22824"/>
        <dbReference type="ChEBI" id="CHEBI:16450"/>
        <dbReference type="ChEBI" id="CHEBI:17568"/>
        <dbReference type="ChEBI" id="CHEBI:43474"/>
        <dbReference type="ChEBI" id="CHEBI:57259"/>
        <dbReference type="EC" id="2.4.2.2"/>
    </reaction>
</comment>
<comment type="catalytic activity">
    <reaction evidence="9">
        <text>uridine + phosphate = alpha-D-ribose 1-phosphate + uracil</text>
        <dbReference type="Rhea" id="RHEA:24388"/>
        <dbReference type="ChEBI" id="CHEBI:16704"/>
        <dbReference type="ChEBI" id="CHEBI:17568"/>
        <dbReference type="ChEBI" id="CHEBI:43474"/>
        <dbReference type="ChEBI" id="CHEBI:57720"/>
        <dbReference type="EC" id="2.4.2.2"/>
    </reaction>
</comment>
<dbReference type="NCBIfam" id="TIGR02644">
    <property type="entry name" value="Y_phosphoryl"/>
    <property type="match status" value="1"/>
</dbReference>
<dbReference type="PANTHER" id="PTHR10515:SF0">
    <property type="entry name" value="THYMIDINE PHOSPHORYLASE"/>
    <property type="match status" value="1"/>
</dbReference>
<evidence type="ECO:0000256" key="5">
    <source>
        <dbReference type="ARBA" id="ARBA00011889"/>
    </source>
</evidence>
<evidence type="ECO:0000313" key="13">
    <source>
        <dbReference type="Proteomes" id="UP000586454"/>
    </source>
</evidence>
<dbReference type="SUPFAM" id="SSF47648">
    <property type="entry name" value="Nucleoside phosphorylase/phosphoribosyltransferase N-terminal domain"/>
    <property type="match status" value="1"/>
</dbReference>
<dbReference type="InterPro" id="IPR036320">
    <property type="entry name" value="Glycosyl_Trfase_fam3_N_dom_sf"/>
</dbReference>
<dbReference type="InterPro" id="IPR035902">
    <property type="entry name" value="Nuc_phospho_transferase"/>
</dbReference>
<evidence type="ECO:0000256" key="9">
    <source>
        <dbReference type="ARBA" id="ARBA00048453"/>
    </source>
</evidence>
<protein>
    <recommendedName>
        <fullName evidence="6">Pyrimidine-nucleoside phosphorylase</fullName>
        <ecNumber evidence="5">2.4.2.2</ecNumber>
    </recommendedName>
</protein>
<dbReference type="FunFam" id="3.40.1030.10:FF:000003">
    <property type="entry name" value="Pyrimidine-nucleoside phosphorylase"/>
    <property type="match status" value="1"/>
</dbReference>
<evidence type="ECO:0000256" key="10">
    <source>
        <dbReference type="ARBA" id="ARBA00048525"/>
    </source>
</evidence>
<keyword evidence="8" id="KW-0808">Transferase</keyword>
<evidence type="ECO:0000256" key="7">
    <source>
        <dbReference type="ARBA" id="ARBA00022676"/>
    </source>
</evidence>
<dbReference type="InterPro" id="IPR017872">
    <property type="entry name" value="Pyrmidine_PPase_CS"/>
</dbReference>
<evidence type="ECO:0000256" key="6">
    <source>
        <dbReference type="ARBA" id="ARBA00014680"/>
    </source>
</evidence>
<evidence type="ECO:0000256" key="2">
    <source>
        <dbReference type="ARBA" id="ARBA00003877"/>
    </source>
</evidence>
<dbReference type="Gene3D" id="3.90.1170.30">
    <property type="entry name" value="Pyrimidine nucleoside phosphorylase-like, C-terminal domain"/>
    <property type="match status" value="1"/>
</dbReference>
<dbReference type="PIRSF" id="PIRSF000478">
    <property type="entry name" value="TP_PyNP"/>
    <property type="match status" value="1"/>
</dbReference>
<evidence type="ECO:0000256" key="4">
    <source>
        <dbReference type="ARBA" id="ARBA00011738"/>
    </source>
</evidence>
<dbReference type="Gene3D" id="1.20.970.10">
    <property type="entry name" value="Transferase, Pyrimidine Nucleoside Phosphorylase, Chain C"/>
    <property type="match status" value="1"/>
</dbReference>
<organism evidence="12 13">
    <name type="scientific">Aedoeadaptatus nemausensis</name>
    <dbReference type="NCBI Taxonomy" id="2582829"/>
    <lineage>
        <taxon>Bacteria</taxon>
        <taxon>Bacillati</taxon>
        <taxon>Bacillota</taxon>
        <taxon>Tissierellia</taxon>
        <taxon>Tissierellales</taxon>
        <taxon>Peptoniphilaceae</taxon>
        <taxon>Aedoeadaptatus</taxon>
    </lineage>
</organism>
<name>A0A6V6XZU2_9FIRM</name>
<comment type="catalytic activity">
    <reaction evidence="10">
        <text>thymidine + phosphate = 2-deoxy-alpha-D-ribose 1-phosphate + thymine</text>
        <dbReference type="Rhea" id="RHEA:16037"/>
        <dbReference type="ChEBI" id="CHEBI:17748"/>
        <dbReference type="ChEBI" id="CHEBI:17821"/>
        <dbReference type="ChEBI" id="CHEBI:43474"/>
        <dbReference type="ChEBI" id="CHEBI:57259"/>
        <dbReference type="EC" id="2.4.2.2"/>
    </reaction>
</comment>
<dbReference type="GO" id="GO:0006213">
    <property type="term" value="P:pyrimidine nucleoside metabolic process"/>
    <property type="evidence" value="ECO:0007669"/>
    <property type="project" value="InterPro"/>
</dbReference>
<dbReference type="EC" id="2.4.2.2" evidence="5"/>
<dbReference type="InterPro" id="IPR036566">
    <property type="entry name" value="PYNP-like_C_sf"/>
</dbReference>
<keyword evidence="13" id="KW-1185">Reference proteome</keyword>
<dbReference type="PANTHER" id="PTHR10515">
    <property type="entry name" value="THYMIDINE PHOSPHORYLASE"/>
    <property type="match status" value="1"/>
</dbReference>
<dbReference type="GO" id="GO:0005829">
    <property type="term" value="C:cytosol"/>
    <property type="evidence" value="ECO:0007669"/>
    <property type="project" value="TreeGrafter"/>
</dbReference>
<dbReference type="PROSITE" id="PS00647">
    <property type="entry name" value="THYMID_PHOSPHORYLASE"/>
    <property type="match status" value="1"/>
</dbReference>
<dbReference type="EMBL" id="CAIJCS010000014">
    <property type="protein sequence ID" value="CAC9925069.1"/>
    <property type="molecule type" value="Genomic_DNA"/>
</dbReference>
<dbReference type="InterPro" id="IPR000053">
    <property type="entry name" value="Thymidine/pyrmidine_PPase"/>
</dbReference>
<comment type="caution">
    <text evidence="12">The sequence shown here is derived from an EMBL/GenBank/DDBJ whole genome shotgun (WGS) entry which is preliminary data.</text>
</comment>
<proteinExistence type="inferred from homology"/>
<dbReference type="GO" id="GO:0004645">
    <property type="term" value="F:1,4-alpha-oligoglucan phosphorylase activity"/>
    <property type="evidence" value="ECO:0007669"/>
    <property type="project" value="InterPro"/>
</dbReference>
<feature type="domain" description="Pyrimidine nucleoside phosphorylase C-terminal" evidence="11">
    <location>
        <begin position="344"/>
        <end position="418"/>
    </location>
</feature>
<dbReference type="InterPro" id="IPR013102">
    <property type="entry name" value="PYNP_C"/>
</dbReference>
<dbReference type="GO" id="GO:0006206">
    <property type="term" value="P:pyrimidine nucleobase metabolic process"/>
    <property type="evidence" value="ECO:0007669"/>
    <property type="project" value="InterPro"/>
</dbReference>
<gene>
    <name evidence="12" type="ORF">PEPNEM18_00469</name>
</gene>
<evidence type="ECO:0000259" key="11">
    <source>
        <dbReference type="SMART" id="SM00941"/>
    </source>
</evidence>
<evidence type="ECO:0000256" key="3">
    <source>
        <dbReference type="ARBA" id="ARBA00006915"/>
    </source>
</evidence>
<dbReference type="Pfam" id="PF02885">
    <property type="entry name" value="Glycos_trans_3N"/>
    <property type="match status" value="1"/>
</dbReference>
<comment type="subunit">
    <text evidence="4">Homodimer.</text>
</comment>
<comment type="similarity">
    <text evidence="3">Belongs to the thymidine/pyrimidine-nucleoside phosphorylase family.</text>
</comment>
<dbReference type="SMART" id="SM00941">
    <property type="entry name" value="PYNP_C"/>
    <property type="match status" value="1"/>
</dbReference>
<evidence type="ECO:0000313" key="12">
    <source>
        <dbReference type="EMBL" id="CAC9925069.1"/>
    </source>
</evidence>
<dbReference type="InterPro" id="IPR000312">
    <property type="entry name" value="Glycosyl_Trfase_fam3"/>
</dbReference>
<dbReference type="InterPro" id="IPR017459">
    <property type="entry name" value="Glycosyl_Trfase_fam3_N_dom"/>
</dbReference>
<dbReference type="Gene3D" id="3.40.1030.10">
    <property type="entry name" value="Nucleoside phosphorylase/phosphoribosyltransferase catalytic domain"/>
    <property type="match status" value="1"/>
</dbReference>
<dbReference type="AlphaFoldDB" id="A0A6V6XZU2"/>
<evidence type="ECO:0000256" key="8">
    <source>
        <dbReference type="ARBA" id="ARBA00022679"/>
    </source>
</evidence>
<sequence>MSVLEVIEKKKHGRSLSADEIKDTINDYVKGVIKDYQMSALLMAIYFKGMSDEEINALTGAMIDSGDTVDLSSIKGTIVDKHSTGGVGDTTTLILGPILSAYGLPFGKMSGRGLGHTGGTLDKLEAIPGLHVDLSVDEIVDATNNVGMAVAGQTANITPADKKLYALRDATATVDAIPLIASSIMSKKLAIHGDCLLLDVKVGDGAFMRDRENALKLAETMVSIGENFGRKTVAMLTRMDQPLGNAVGNGLEIQEAIDTLRGEGPEDLTELCIALAVRLIAMTCDGDPKRIESDVRALIDDGKALEQFKRFVENQGGDGRVVEDPSILPKAEHTLDVKAKFSGFVQAIPAHDVGILARDLGAGRITMEDKLDMAAGVYLHKKVGDEVSEGDVLATLYSAKPDALKEGGERMEKIVKISSEAVHVEPLIMDEVYHGL</sequence>
<accession>A0A6V6XZU2</accession>
<dbReference type="Pfam" id="PF07831">
    <property type="entry name" value="PYNP_C"/>
    <property type="match status" value="1"/>
</dbReference>
<dbReference type="SUPFAM" id="SSF54680">
    <property type="entry name" value="Pyrimidine nucleoside phosphorylase C-terminal domain"/>
    <property type="match status" value="1"/>
</dbReference>
<reference evidence="12 13" key="1">
    <citation type="submission" date="2020-06" db="EMBL/GenBank/DDBJ databases">
        <authorList>
            <person name="Criscuolo A."/>
        </authorList>
    </citation>
    <scope>NUCLEOTIDE SEQUENCE [LARGE SCALE GENOMIC DNA]</scope>
    <source>
        <strain evidence="12">1804121828</strain>
    </source>
</reference>
<dbReference type="SUPFAM" id="SSF52418">
    <property type="entry name" value="Nucleoside phosphorylase/phosphoribosyltransferase catalytic domain"/>
    <property type="match status" value="1"/>
</dbReference>
<dbReference type="Pfam" id="PF00591">
    <property type="entry name" value="Glycos_transf_3"/>
    <property type="match status" value="1"/>
</dbReference>